<dbReference type="GO" id="GO:0043565">
    <property type="term" value="F:sequence-specific DNA binding"/>
    <property type="evidence" value="ECO:0007669"/>
    <property type="project" value="InterPro"/>
</dbReference>
<feature type="domain" description="HSF-type DNA-binding" evidence="5">
    <location>
        <begin position="63"/>
        <end position="159"/>
    </location>
</feature>
<evidence type="ECO:0000313" key="6">
    <source>
        <dbReference type="EMBL" id="CDW71326.1"/>
    </source>
</evidence>
<comment type="similarity">
    <text evidence="4">Belongs to the HSF family.</text>
</comment>
<dbReference type="EMBL" id="CCKQ01000265">
    <property type="protein sequence ID" value="CDW71326.1"/>
    <property type="molecule type" value="Genomic_DNA"/>
</dbReference>
<dbReference type="InterPro" id="IPR000232">
    <property type="entry name" value="HSF_DNA-bd"/>
</dbReference>
<dbReference type="PANTHER" id="PTHR10015">
    <property type="entry name" value="HEAT SHOCK TRANSCRIPTION FACTOR"/>
    <property type="match status" value="1"/>
</dbReference>
<evidence type="ECO:0000256" key="2">
    <source>
        <dbReference type="ARBA" id="ARBA00023125"/>
    </source>
</evidence>
<evidence type="ECO:0000256" key="1">
    <source>
        <dbReference type="ARBA" id="ARBA00004123"/>
    </source>
</evidence>
<dbReference type="SMART" id="SM00415">
    <property type="entry name" value="HSF"/>
    <property type="match status" value="1"/>
</dbReference>
<keyword evidence="3" id="KW-0539">Nucleus</keyword>
<dbReference type="GO" id="GO:0003700">
    <property type="term" value="F:DNA-binding transcription factor activity"/>
    <property type="evidence" value="ECO:0007669"/>
    <property type="project" value="InterPro"/>
</dbReference>
<dbReference type="PRINTS" id="PR00056">
    <property type="entry name" value="HSFDOMAIN"/>
</dbReference>
<dbReference type="Gene3D" id="1.10.10.10">
    <property type="entry name" value="Winged helix-like DNA-binding domain superfamily/Winged helix DNA-binding domain"/>
    <property type="match status" value="1"/>
</dbReference>
<dbReference type="AlphaFoldDB" id="A0A077ZSA3"/>
<keyword evidence="7" id="KW-1185">Reference proteome</keyword>
<evidence type="ECO:0000256" key="4">
    <source>
        <dbReference type="RuleBase" id="RU004020"/>
    </source>
</evidence>
<comment type="subcellular location">
    <subcellularLocation>
        <location evidence="1">Nucleus</location>
    </subcellularLocation>
</comment>
<dbReference type="OrthoDB" id="60033at2759"/>
<evidence type="ECO:0000259" key="5">
    <source>
        <dbReference type="SMART" id="SM00415"/>
    </source>
</evidence>
<dbReference type="InParanoid" id="A0A077ZSA3"/>
<name>A0A077ZSA3_STYLE</name>
<protein>
    <submittedName>
        <fullName evidence="6">Stress response regulator hfs transcription</fullName>
    </submittedName>
</protein>
<proteinExistence type="inferred from homology"/>
<dbReference type="SUPFAM" id="SSF46785">
    <property type="entry name" value="Winged helix' DNA-binding domain"/>
    <property type="match status" value="1"/>
</dbReference>
<gene>
    <name evidence="6" type="primary">Contig15448.g16462</name>
    <name evidence="6" type="ORF">STYLEM_269</name>
</gene>
<dbReference type="GO" id="GO:0005634">
    <property type="term" value="C:nucleus"/>
    <property type="evidence" value="ECO:0007669"/>
    <property type="project" value="UniProtKB-SubCell"/>
</dbReference>
<organism evidence="6 7">
    <name type="scientific">Stylonychia lemnae</name>
    <name type="common">Ciliate</name>
    <dbReference type="NCBI Taxonomy" id="5949"/>
    <lineage>
        <taxon>Eukaryota</taxon>
        <taxon>Sar</taxon>
        <taxon>Alveolata</taxon>
        <taxon>Ciliophora</taxon>
        <taxon>Intramacronucleata</taxon>
        <taxon>Spirotrichea</taxon>
        <taxon>Stichotrichia</taxon>
        <taxon>Sporadotrichida</taxon>
        <taxon>Oxytrichidae</taxon>
        <taxon>Stylonychinae</taxon>
        <taxon>Stylonychia</taxon>
    </lineage>
</organism>
<dbReference type="PANTHER" id="PTHR10015:SF427">
    <property type="entry name" value="HEAT SHOCK FACTOR PROTEIN"/>
    <property type="match status" value="1"/>
</dbReference>
<evidence type="ECO:0000256" key="3">
    <source>
        <dbReference type="ARBA" id="ARBA00023242"/>
    </source>
</evidence>
<keyword evidence="2" id="KW-0238">DNA-binding</keyword>
<dbReference type="Pfam" id="PF00447">
    <property type="entry name" value="HSF_DNA-bind"/>
    <property type="match status" value="1"/>
</dbReference>
<dbReference type="InterPro" id="IPR036388">
    <property type="entry name" value="WH-like_DNA-bd_sf"/>
</dbReference>
<reference evidence="6 7" key="1">
    <citation type="submission" date="2014-06" db="EMBL/GenBank/DDBJ databases">
        <authorList>
            <person name="Swart Estienne"/>
        </authorList>
    </citation>
    <scope>NUCLEOTIDE SEQUENCE [LARGE SCALE GENOMIC DNA]</scope>
    <source>
        <strain evidence="6 7">130c</strain>
    </source>
</reference>
<accession>A0A077ZSA3</accession>
<dbReference type="Proteomes" id="UP000039865">
    <property type="component" value="Unassembled WGS sequence"/>
</dbReference>
<evidence type="ECO:0000313" key="7">
    <source>
        <dbReference type="Proteomes" id="UP000039865"/>
    </source>
</evidence>
<sequence>MNESSFEPFQNLAAPTKSLSNEFQLFREQNYVLNQIPQDQISSVESNLQLEKQQCSSQQYIFETSPFISNLYKSIDEQKFKTIINWSDNGGHYFVIYSMEKFKQLVLPIYFTTTSYSTFVRQLNKYGFRKVNIKKDEHIFYHPIFRADNKSMLHTIKRKRKGKDQQAQDFDQKLRAEILKQEEFKTLTGIDAPYSTQLLQEHVETIQQRFKTLNQDVIALFNLLVYSQNKLTRDISTQWNTQKLQIPSKNIIIQILLGLSINCIFQQHISNNYRNYELKQEIINLRAHIDQRGLKDLREYRTRQNFQSNIKQLIFQM</sequence>
<dbReference type="InterPro" id="IPR036390">
    <property type="entry name" value="WH_DNA-bd_sf"/>
</dbReference>